<evidence type="ECO:0008006" key="6">
    <source>
        <dbReference type="Google" id="ProtNLM"/>
    </source>
</evidence>
<dbReference type="OrthoDB" id="9767864at2"/>
<reference evidence="4 5" key="1">
    <citation type="submission" date="2019-02" db="EMBL/GenBank/DDBJ databases">
        <title>Genomic Encyclopedia of Type Strains, Phase IV (KMG-IV): sequencing the most valuable type-strain genomes for metagenomic binning, comparative biology and taxonomic classification.</title>
        <authorList>
            <person name="Goeker M."/>
        </authorList>
    </citation>
    <scope>NUCLEOTIDE SEQUENCE [LARGE SCALE GENOMIC DNA]</scope>
    <source>
        <strain evidence="4 5">DSM 10617</strain>
    </source>
</reference>
<keyword evidence="5" id="KW-1185">Reference proteome</keyword>
<dbReference type="PANTHER" id="PTHR35861">
    <property type="match status" value="1"/>
</dbReference>
<name>A0A4Q7LV90_9BURK</name>
<dbReference type="InterPro" id="IPR052042">
    <property type="entry name" value="Tail_sheath_structural"/>
</dbReference>
<dbReference type="EMBL" id="SGWV01000007">
    <property type="protein sequence ID" value="RZS58591.1"/>
    <property type="molecule type" value="Genomic_DNA"/>
</dbReference>
<evidence type="ECO:0000256" key="1">
    <source>
        <dbReference type="ARBA" id="ARBA00008005"/>
    </source>
</evidence>
<dbReference type="Pfam" id="PF17482">
    <property type="entry name" value="Phage_sheath_1C"/>
    <property type="match status" value="1"/>
</dbReference>
<evidence type="ECO:0000259" key="2">
    <source>
        <dbReference type="Pfam" id="PF04984"/>
    </source>
</evidence>
<comment type="similarity">
    <text evidence="1">Belongs to the myoviridae tail sheath protein family.</text>
</comment>
<proteinExistence type="inferred from homology"/>
<dbReference type="Gene3D" id="3.40.50.11780">
    <property type="match status" value="1"/>
</dbReference>
<accession>A0A4Q7LV90</accession>
<evidence type="ECO:0000259" key="3">
    <source>
        <dbReference type="Pfam" id="PF17482"/>
    </source>
</evidence>
<sequence length="566" mass="59166">MPTRVPVAAGKPGTSFLAPGVFIEEIANRTPAIVGVPSTVAGFVGPTHGGPTHGGPLGGVPVALTSLGEFERLHGDGRPLDFGGQVMPHHLWHAARAFFADGGRRLHIARVFRPDPAATAAGASPDGIARQVWGGVTWRAQHPGRSGNLGVRLTLRNGLRQPDGQVLPAAWAQTRADLLVTAADGQVLGHWTDLGVDPAAAPADGRRWLFEPAGARPAADALPVVIGWHGRPDAQALLRELAAPLGVDLADAAHWASGVVVDLALTGGHDGLRPGLAEFAGPAGIASLDAIEDLTLVAAPGCTAPVSGEPSAPMPADAPAVLDLLVAHAQRHRFRVALLDAAPAASTAEVQALRARFDARCAALYHPWVQVADPRTGQALRLPPSGFVAGLIARVDAASGVWKSPAGALPGSVTGLALTLSKAELERLNAAGVNTLRDLGIRGRQVWGARTLASDPQDRYLSVVRSIGWLQRSIEASIGWTVFETHGDALWSRVRGALEDFLLTVWRQGMLQGLQAEQAFFVRCDRSTMTQADLDAGRLVCLIGVAPIRPAEFMVFQVSARTAGTA</sequence>
<dbReference type="InterPro" id="IPR035089">
    <property type="entry name" value="Phage_sheath_subtilisin"/>
</dbReference>
<feature type="domain" description="Tail sheath protein subtilisin-like" evidence="2">
    <location>
        <begin position="316"/>
        <end position="452"/>
    </location>
</feature>
<dbReference type="InterPro" id="IPR020287">
    <property type="entry name" value="Tail_sheath_C"/>
</dbReference>
<dbReference type="RefSeq" id="WP_130480722.1">
    <property type="nucleotide sequence ID" value="NZ_SGWV01000007.1"/>
</dbReference>
<evidence type="ECO:0000313" key="5">
    <source>
        <dbReference type="Proteomes" id="UP000293433"/>
    </source>
</evidence>
<evidence type="ECO:0000313" key="4">
    <source>
        <dbReference type="EMBL" id="RZS58591.1"/>
    </source>
</evidence>
<dbReference type="Proteomes" id="UP000293433">
    <property type="component" value="Unassembled WGS sequence"/>
</dbReference>
<dbReference type="Pfam" id="PF04984">
    <property type="entry name" value="Phage_sheath_1"/>
    <property type="match status" value="1"/>
</dbReference>
<protein>
    <recommendedName>
        <fullName evidence="6">Tail sheath protein C-terminal domain-containing protein</fullName>
    </recommendedName>
</protein>
<dbReference type="PANTHER" id="PTHR35861:SF1">
    <property type="entry name" value="PHAGE TAIL SHEATH PROTEIN"/>
    <property type="match status" value="1"/>
</dbReference>
<gene>
    <name evidence="4" type="ORF">EV685_0886</name>
</gene>
<organism evidence="4 5">
    <name type="scientific">Sphaerotilus mobilis</name>
    <dbReference type="NCBI Taxonomy" id="47994"/>
    <lineage>
        <taxon>Bacteria</taxon>
        <taxon>Pseudomonadati</taxon>
        <taxon>Pseudomonadota</taxon>
        <taxon>Betaproteobacteria</taxon>
        <taxon>Burkholderiales</taxon>
        <taxon>Sphaerotilaceae</taxon>
        <taxon>Sphaerotilus</taxon>
    </lineage>
</organism>
<dbReference type="AlphaFoldDB" id="A0A4Q7LV90"/>
<comment type="caution">
    <text evidence="4">The sequence shown here is derived from an EMBL/GenBank/DDBJ whole genome shotgun (WGS) entry which is preliminary data.</text>
</comment>
<feature type="domain" description="Tail sheath protein C-terminal" evidence="3">
    <location>
        <begin position="454"/>
        <end position="560"/>
    </location>
</feature>